<evidence type="ECO:0000256" key="4">
    <source>
        <dbReference type="ARBA" id="ARBA00022679"/>
    </source>
</evidence>
<protein>
    <recommendedName>
        <fullName evidence="2">site-specific DNA-methyltransferase (cytosine-N(4)-specific)</fullName>
        <ecNumber evidence="2">2.1.1.113</ecNumber>
    </recommendedName>
</protein>
<dbReference type="InterPro" id="IPR017985">
    <property type="entry name" value="MeTrfase_CN4_CS"/>
</dbReference>
<dbReference type="GO" id="GO:0032259">
    <property type="term" value="P:methylation"/>
    <property type="evidence" value="ECO:0007669"/>
    <property type="project" value="UniProtKB-KW"/>
</dbReference>
<dbReference type="EC" id="2.1.1.113" evidence="2"/>
<dbReference type="AlphaFoldDB" id="A0A7C3PHT5"/>
<comment type="similarity">
    <text evidence="1">Belongs to the N(4)/N(6)-methyltransferase family. N(4) subfamily.</text>
</comment>
<evidence type="ECO:0000256" key="3">
    <source>
        <dbReference type="ARBA" id="ARBA00022603"/>
    </source>
</evidence>
<evidence type="ECO:0000256" key="5">
    <source>
        <dbReference type="ARBA" id="ARBA00022691"/>
    </source>
</evidence>
<keyword evidence="3 8" id="KW-0489">Methyltransferase</keyword>
<evidence type="ECO:0000256" key="6">
    <source>
        <dbReference type="ARBA" id="ARBA00022747"/>
    </source>
</evidence>
<gene>
    <name evidence="8" type="ORF">ENR64_23765</name>
</gene>
<dbReference type="GO" id="GO:0015667">
    <property type="term" value="F:site-specific DNA-methyltransferase (cytosine-N4-specific) activity"/>
    <property type="evidence" value="ECO:0007669"/>
    <property type="project" value="UniProtKB-EC"/>
</dbReference>
<dbReference type="EMBL" id="DSRU01000339">
    <property type="protein sequence ID" value="HFN00714.1"/>
    <property type="molecule type" value="Genomic_DNA"/>
</dbReference>
<reference evidence="8" key="1">
    <citation type="journal article" date="2020" name="mSystems">
        <title>Genome- and Community-Level Interaction Insights into Carbon Utilization and Element Cycling Functions of Hydrothermarchaeota in Hydrothermal Sediment.</title>
        <authorList>
            <person name="Zhou Z."/>
            <person name="Liu Y."/>
            <person name="Xu W."/>
            <person name="Pan J."/>
            <person name="Luo Z.H."/>
            <person name="Li M."/>
        </authorList>
    </citation>
    <scope>NUCLEOTIDE SEQUENCE [LARGE SCALE GENOMIC DNA]</scope>
    <source>
        <strain evidence="8">SpSt-418</strain>
    </source>
</reference>
<proteinExistence type="inferred from homology"/>
<dbReference type="SUPFAM" id="SSF53335">
    <property type="entry name" value="S-adenosyl-L-methionine-dependent methyltransferases"/>
    <property type="match status" value="1"/>
</dbReference>
<keyword evidence="6" id="KW-0680">Restriction system</keyword>
<evidence type="ECO:0000256" key="7">
    <source>
        <dbReference type="ARBA" id="ARBA00049120"/>
    </source>
</evidence>
<accession>A0A7C3PHT5</accession>
<keyword evidence="4 8" id="KW-0808">Transferase</keyword>
<name>A0A7C3PHT5_9CYAN</name>
<dbReference type="GO" id="GO:0003677">
    <property type="term" value="F:DNA binding"/>
    <property type="evidence" value="ECO:0007669"/>
    <property type="project" value="InterPro"/>
</dbReference>
<comment type="caution">
    <text evidence="8">The sequence shown here is derived from an EMBL/GenBank/DDBJ whole genome shotgun (WGS) entry which is preliminary data.</text>
</comment>
<dbReference type="GO" id="GO:0009307">
    <property type="term" value="P:DNA restriction-modification system"/>
    <property type="evidence" value="ECO:0007669"/>
    <property type="project" value="UniProtKB-KW"/>
</dbReference>
<evidence type="ECO:0000313" key="8">
    <source>
        <dbReference type="EMBL" id="HFN00714.1"/>
    </source>
</evidence>
<dbReference type="Gene3D" id="3.40.50.150">
    <property type="entry name" value="Vaccinia Virus protein VP39"/>
    <property type="match status" value="2"/>
</dbReference>
<comment type="catalytic activity">
    <reaction evidence="7">
        <text>a 2'-deoxycytidine in DNA + S-adenosyl-L-methionine = an N(4)-methyl-2'-deoxycytidine in DNA + S-adenosyl-L-homocysteine + H(+)</text>
        <dbReference type="Rhea" id="RHEA:16857"/>
        <dbReference type="Rhea" id="RHEA-COMP:11369"/>
        <dbReference type="Rhea" id="RHEA-COMP:13674"/>
        <dbReference type="ChEBI" id="CHEBI:15378"/>
        <dbReference type="ChEBI" id="CHEBI:57856"/>
        <dbReference type="ChEBI" id="CHEBI:59789"/>
        <dbReference type="ChEBI" id="CHEBI:85452"/>
        <dbReference type="ChEBI" id="CHEBI:137933"/>
        <dbReference type="EC" id="2.1.1.113"/>
    </reaction>
</comment>
<organism evidence="8">
    <name type="scientific">Oscillatoriales cyanobacterium SpSt-418</name>
    <dbReference type="NCBI Taxonomy" id="2282169"/>
    <lineage>
        <taxon>Bacteria</taxon>
        <taxon>Bacillati</taxon>
        <taxon>Cyanobacteriota</taxon>
        <taxon>Cyanophyceae</taxon>
        <taxon>Oscillatoriophycideae</taxon>
        <taxon>Oscillatoriales</taxon>
    </lineage>
</organism>
<evidence type="ECO:0000256" key="2">
    <source>
        <dbReference type="ARBA" id="ARBA00012185"/>
    </source>
</evidence>
<evidence type="ECO:0000256" key="1">
    <source>
        <dbReference type="ARBA" id="ARBA00010203"/>
    </source>
</evidence>
<dbReference type="PROSITE" id="PS00093">
    <property type="entry name" value="N4_MTASE"/>
    <property type="match status" value="1"/>
</dbReference>
<dbReference type="InterPro" id="IPR029063">
    <property type="entry name" value="SAM-dependent_MTases_sf"/>
</dbReference>
<keyword evidence="5" id="KW-0949">S-adenosyl-L-methionine</keyword>
<sequence length="435" mass="48552">MFEEATRRSKPELNQIRPADRSAHSWYRFVLSYPPHLVQEYISRFEITPNHRLLDPFCGTGTTVVEGKKLGIPCVGTEANPMAWFAGSVKLDWSLEPSQLRAIAQQIAEAAETQISQPAETLRTLSEASQKLILANSISPLPLHKTLILLEQIRLGADSVYVRHLELALAKAVTIAISNLHFKPEVGVGKTKPDAPVVEAWLKEVEAIATDLEVLGSLNQTPAIVHRADARQILNVLEPASVDAVITSPPYPNEKDYTRTTRLESVLLGFIQTKADLRSLKQGLVRSNTRNVYKADTDDIWVAKHAEIQRIAQAIEDRRIELGKTSGFERLYHRAVKLYFGGMAKHLADLRLVLRPGAQLAYVVGDQKSYLQVMIRTGELLGDIAQGLGYELVGIDLFRTRLATATKEQMREEVVLLRWPGKMPAKPYPFSDEAL</sequence>